<dbReference type="Proteomes" id="UP001254759">
    <property type="component" value="Unassembled WGS sequence"/>
</dbReference>
<dbReference type="RefSeq" id="WP_310094593.1">
    <property type="nucleotide sequence ID" value="NZ_JAVDTT010000003.1"/>
</dbReference>
<dbReference type="InterPro" id="IPR016181">
    <property type="entry name" value="Acyl_CoA_acyltransferase"/>
</dbReference>
<dbReference type="Gene3D" id="3.40.630.30">
    <property type="match status" value="1"/>
</dbReference>
<proteinExistence type="predicted"/>
<dbReference type="InterPro" id="IPR000182">
    <property type="entry name" value="GNAT_dom"/>
</dbReference>
<evidence type="ECO:0000259" key="1">
    <source>
        <dbReference type="PROSITE" id="PS51186"/>
    </source>
</evidence>
<protein>
    <submittedName>
        <fullName evidence="2">Ribosomal protein S18 acetylase RimI-like enzyme</fullName>
    </submittedName>
</protein>
<dbReference type="PROSITE" id="PS51186">
    <property type="entry name" value="GNAT"/>
    <property type="match status" value="1"/>
</dbReference>
<dbReference type="InterPro" id="IPR013653">
    <property type="entry name" value="GCN5-like_dom"/>
</dbReference>
<name>A0ABU1RW31_9GAMM</name>
<dbReference type="Pfam" id="PF08445">
    <property type="entry name" value="FR47"/>
    <property type="match status" value="1"/>
</dbReference>
<feature type="domain" description="N-acetyltransferase" evidence="1">
    <location>
        <begin position="90"/>
        <end position="229"/>
    </location>
</feature>
<reference evidence="2 3" key="1">
    <citation type="submission" date="2023-07" db="EMBL/GenBank/DDBJ databases">
        <title>Sorghum-associated microbial communities from plants grown in Nebraska, USA.</title>
        <authorList>
            <person name="Schachtman D."/>
        </authorList>
    </citation>
    <scope>NUCLEOTIDE SEQUENCE [LARGE SCALE GENOMIC DNA]</scope>
    <source>
        <strain evidence="2 3">BE107</strain>
    </source>
</reference>
<dbReference type="EMBL" id="JAVDTT010000003">
    <property type="protein sequence ID" value="MDR6842505.1"/>
    <property type="molecule type" value="Genomic_DNA"/>
</dbReference>
<evidence type="ECO:0000313" key="3">
    <source>
        <dbReference type="Proteomes" id="UP001254759"/>
    </source>
</evidence>
<dbReference type="CDD" id="cd04301">
    <property type="entry name" value="NAT_SF"/>
    <property type="match status" value="1"/>
</dbReference>
<organism evidence="2 3">
    <name type="scientific">Pseudoxanthomonas sacheonensis</name>
    <dbReference type="NCBI Taxonomy" id="443615"/>
    <lineage>
        <taxon>Bacteria</taxon>
        <taxon>Pseudomonadati</taxon>
        <taxon>Pseudomonadota</taxon>
        <taxon>Gammaproteobacteria</taxon>
        <taxon>Lysobacterales</taxon>
        <taxon>Lysobacteraceae</taxon>
        <taxon>Pseudoxanthomonas</taxon>
    </lineage>
</organism>
<accession>A0ABU1RW31</accession>
<comment type="caution">
    <text evidence="2">The sequence shown here is derived from an EMBL/GenBank/DDBJ whole genome shotgun (WGS) entry which is preliminary data.</text>
</comment>
<dbReference type="SUPFAM" id="SSF55729">
    <property type="entry name" value="Acyl-CoA N-acyltransferases (Nat)"/>
    <property type="match status" value="1"/>
</dbReference>
<evidence type="ECO:0000313" key="2">
    <source>
        <dbReference type="EMBL" id="MDR6842505.1"/>
    </source>
</evidence>
<keyword evidence="3" id="KW-1185">Reference proteome</keyword>
<sequence length="229" mass="25739">MSPHPLDNPIWESLASRHRSLALRDGDAARYPPDVAPFLGVPADGVDAAISLESLVPRDDTVLLLGRAPAESEGWRMRQLALLAQMVCSAPIPEVGGPDLIELTEIHRADVLALTALVYPHYFRPRTVELGCYFGIYQEGRLAAMIGERMGMDEYTEISAVCTHPDFNGRGYARHLLIWLSNDILSRGLTPFLHVSHENRRAKELYAQNGYRLRRDIPFWSLRRDDSHA</sequence>
<gene>
    <name evidence="2" type="ORF">J2W94_002799</name>
</gene>